<evidence type="ECO:0000256" key="1">
    <source>
        <dbReference type="SAM" id="MobiDB-lite"/>
    </source>
</evidence>
<gene>
    <name evidence="2" type="ORF">BN1205_002755</name>
</gene>
<proteinExistence type="predicted"/>
<reference evidence="2" key="1">
    <citation type="journal article" date="2015" name="PLoS ONE">
        <title>Comprehensive Evaluation of Toxoplasma gondii VEG and Neospora caninum LIV Genomes with Tachyzoite Stage Transcriptome and Proteome Defines Novel Transcript Features.</title>
        <authorList>
            <person name="Ramaprasad A."/>
            <person name="Mourier T."/>
            <person name="Naeem R."/>
            <person name="Malas T.B."/>
            <person name="Moussa E."/>
            <person name="Panigrahi A."/>
            <person name="Vermont S.J."/>
            <person name="Otto T.D."/>
            <person name="Wastling J."/>
            <person name="Pain A."/>
        </authorList>
    </citation>
    <scope>NUCLEOTIDE SEQUENCE</scope>
    <source>
        <strain evidence="2">VEG</strain>
    </source>
</reference>
<feature type="compositionally biased region" description="Basic and acidic residues" evidence="1">
    <location>
        <begin position="272"/>
        <end position="291"/>
    </location>
</feature>
<feature type="region of interest" description="Disordered" evidence="1">
    <location>
        <begin position="255"/>
        <end position="291"/>
    </location>
</feature>
<sequence length="291" mass="33018">MLRGERMMFNKVTVGCLLPLFPRVFLKRTCSLHSECVITRSGGFVCRGHLRCGRTEGRVIAWDGINTIRSRNVEASLTFRCSWQWELESPRRGQRTHDATVSYVPRIVARYGPPSLPENVEERRIGTGVSAVRSFPNCCRLSCGVSRATLHSFSHTANPQDGREAQSVTKADGALNENKLTRETPDAVSDTLRNNEGLGQENDQKRKKAEELAENARMAESLWQTFVPERSWGLTSPVFWVLLVAVIALHEINEKRDRERANSRTAADETEANLREEVEKARARRRREVEN</sequence>
<dbReference type="EMBL" id="LN714502">
    <property type="protein sequence ID" value="CEL78524.1"/>
    <property type="molecule type" value="Genomic_DNA"/>
</dbReference>
<dbReference type="AlphaFoldDB" id="A0A0F7V806"/>
<organism evidence="2">
    <name type="scientific">Toxoplasma gondii (strain ATCC 50861 / VEG)</name>
    <dbReference type="NCBI Taxonomy" id="432359"/>
    <lineage>
        <taxon>Eukaryota</taxon>
        <taxon>Sar</taxon>
        <taxon>Alveolata</taxon>
        <taxon>Apicomplexa</taxon>
        <taxon>Conoidasida</taxon>
        <taxon>Coccidia</taxon>
        <taxon>Eucoccidiorida</taxon>
        <taxon>Eimeriorina</taxon>
        <taxon>Sarcocystidae</taxon>
        <taxon>Toxoplasma</taxon>
    </lineage>
</organism>
<accession>A0A0F7V806</accession>
<evidence type="ECO:0000313" key="2">
    <source>
        <dbReference type="EMBL" id="CEL78524.1"/>
    </source>
</evidence>
<protein>
    <submittedName>
        <fullName evidence="2">Uncharacterized protein</fullName>
    </submittedName>
</protein>
<name>A0A0F7V806_TOXGV</name>
<feature type="region of interest" description="Disordered" evidence="1">
    <location>
        <begin position="154"/>
        <end position="207"/>
    </location>
</feature>